<dbReference type="InterPro" id="IPR037185">
    <property type="entry name" value="EmrE-like"/>
</dbReference>
<dbReference type="Pfam" id="PF00892">
    <property type="entry name" value="EamA"/>
    <property type="match status" value="1"/>
</dbReference>
<dbReference type="Proteomes" id="UP000515275">
    <property type="component" value="Chromosome"/>
</dbReference>
<dbReference type="SUPFAM" id="SSF103481">
    <property type="entry name" value="Multidrug resistance efflux transporter EmrE"/>
    <property type="match status" value="1"/>
</dbReference>
<proteinExistence type="inferred from homology"/>
<protein>
    <submittedName>
        <fullName evidence="2">EamA family transporter</fullName>
    </submittedName>
</protein>
<dbReference type="KEGG" id="cans:GP473_03495"/>
<dbReference type="AlphaFoldDB" id="A0A7G7YQY1"/>
<evidence type="ECO:0000313" key="3">
    <source>
        <dbReference type="Proteomes" id="UP000515275"/>
    </source>
</evidence>
<organism evidence="2 3">
    <name type="scientific">Corynebacterium anserum</name>
    <dbReference type="NCBI Taxonomy" id="2684406"/>
    <lineage>
        <taxon>Bacteria</taxon>
        <taxon>Bacillati</taxon>
        <taxon>Actinomycetota</taxon>
        <taxon>Actinomycetes</taxon>
        <taxon>Mycobacteriales</taxon>
        <taxon>Corynebacteriaceae</taxon>
        <taxon>Corynebacterium</taxon>
    </lineage>
</organism>
<dbReference type="EMBL" id="CP046883">
    <property type="protein sequence ID" value="QNH96901.1"/>
    <property type="molecule type" value="Genomic_DNA"/>
</dbReference>
<evidence type="ECO:0000256" key="1">
    <source>
        <dbReference type="ARBA" id="ARBA00007362"/>
    </source>
</evidence>
<comment type="similarity">
    <text evidence="1">Belongs to the EamA transporter family.</text>
</comment>
<dbReference type="InterPro" id="IPR000620">
    <property type="entry name" value="EamA_dom"/>
</dbReference>
<keyword evidence="3" id="KW-1185">Reference proteome</keyword>
<gene>
    <name evidence="2" type="ORF">GP473_03495</name>
</gene>
<dbReference type="GO" id="GO:0016020">
    <property type="term" value="C:membrane"/>
    <property type="evidence" value="ECO:0007669"/>
    <property type="project" value="InterPro"/>
</dbReference>
<accession>A0A7G7YQY1</accession>
<name>A0A7G7YQY1_9CORY</name>
<sequence length="277" mass="28364">MIASGVSLYAGAALAVGLFHTFPPAIVAWMRIAAAGLILVIIQRPKIQSFFGTSGRLAMAFGVVTLGMNMVFYEAIARLPLGTAVAIEFLGPIAVAAWGSHSRRDWSALLLAGVGVLVLSGAQWAASPSGVMYALTAAMLWAGYIMLGSRVAKNSAYAGARDALAIGFAWSAVVSTPLVGAGYFLVWGSGIAPGWHVDALELVGLALGLGMLSAVIPYSLDQLVMKIAGPGYFALLLALLPLTASLLGAVALGQMLSIVELLGIAAVVAAVALREPG</sequence>
<reference evidence="2 3" key="1">
    <citation type="submission" date="2019-12" db="EMBL/GenBank/DDBJ databases">
        <title>Corynebacterium sp. nov., isolated from feces of the Anser Albifrons in China.</title>
        <authorList>
            <person name="Liu Q."/>
        </authorList>
    </citation>
    <scope>NUCLEOTIDE SEQUENCE [LARGE SCALE GENOMIC DNA]</scope>
    <source>
        <strain evidence="2 3">23H37-10</strain>
    </source>
</reference>
<evidence type="ECO:0000313" key="2">
    <source>
        <dbReference type="EMBL" id="QNH96901.1"/>
    </source>
</evidence>